<proteinExistence type="predicted"/>
<accession>A0ABN1N0R4</accession>
<evidence type="ECO:0000313" key="4">
    <source>
        <dbReference type="Proteomes" id="UP001500469"/>
    </source>
</evidence>
<dbReference type="PANTHER" id="PTHR36838:SF3">
    <property type="entry name" value="TRANSPORTER AUXIN EFFLUX CARRIER EC FAMILY"/>
    <property type="match status" value="1"/>
</dbReference>
<keyword evidence="2" id="KW-0812">Transmembrane</keyword>
<feature type="transmembrane region" description="Helical" evidence="2">
    <location>
        <begin position="131"/>
        <end position="150"/>
    </location>
</feature>
<feature type="transmembrane region" description="Helical" evidence="2">
    <location>
        <begin position="261"/>
        <end position="280"/>
    </location>
</feature>
<feature type="transmembrane region" description="Helical" evidence="2">
    <location>
        <begin position="237"/>
        <end position="255"/>
    </location>
</feature>
<evidence type="ECO:0000313" key="3">
    <source>
        <dbReference type="EMBL" id="GAA0879409.1"/>
    </source>
</evidence>
<evidence type="ECO:0000256" key="1">
    <source>
        <dbReference type="ARBA" id="ARBA00022448"/>
    </source>
</evidence>
<keyword evidence="2" id="KW-1133">Transmembrane helix</keyword>
<feature type="transmembrane region" description="Helical" evidence="2">
    <location>
        <begin position="6"/>
        <end position="22"/>
    </location>
</feature>
<feature type="transmembrane region" description="Helical" evidence="2">
    <location>
        <begin position="301"/>
        <end position="323"/>
    </location>
</feature>
<feature type="transmembrane region" description="Helical" evidence="2">
    <location>
        <begin position="60"/>
        <end position="77"/>
    </location>
</feature>
<evidence type="ECO:0000256" key="2">
    <source>
        <dbReference type="SAM" id="Phobius"/>
    </source>
</evidence>
<sequence>MDTALEKTISLILLIGIGVWLQQKFQNEDQKKGLKNLILTIALPAMIFVALMKIEINPDLLILPIMALGFNLVMMYITKFSMPMFGVQKDSSEMRTLALLIPSLAPGLTCFPFIAEYLGDDLLAWGALADLGNKIFVLILAYMLAMSWYYKTQQLKARSNTEKIKELIVAMISEPINMVIAVAIILLCFGINMDSLPGFLSTSIVMLKDVMTPLVLLFIGISVVFKWKQLSTIFSLLVFRAGFTFLISGLFLWLVPGLTPAVALLAIAFPQSAVSFWPFAHMAAIRKMEVDANAHKATFDLELGINVLAVSMPMSTLLILGVFTTGNLWVVPTNVLILGASLVGVSLAPRAIKLLADYRKSLASKEEEPSFSELDFRKMEK</sequence>
<feature type="transmembrane region" description="Helical" evidence="2">
    <location>
        <begin position="329"/>
        <end position="352"/>
    </location>
</feature>
<evidence type="ECO:0008006" key="5">
    <source>
        <dbReference type="Google" id="ProtNLM"/>
    </source>
</evidence>
<dbReference type="PANTHER" id="PTHR36838">
    <property type="entry name" value="AUXIN EFFLUX CARRIER FAMILY PROTEIN"/>
    <property type="match status" value="1"/>
</dbReference>
<feature type="transmembrane region" description="Helical" evidence="2">
    <location>
        <begin position="171"/>
        <end position="192"/>
    </location>
</feature>
<feature type="transmembrane region" description="Helical" evidence="2">
    <location>
        <begin position="34"/>
        <end position="54"/>
    </location>
</feature>
<keyword evidence="4" id="KW-1185">Reference proteome</keyword>
<gene>
    <name evidence="3" type="ORF">GCM10009119_23770</name>
</gene>
<name>A0ABN1N0R4_9BACT</name>
<feature type="transmembrane region" description="Helical" evidence="2">
    <location>
        <begin position="97"/>
        <end position="119"/>
    </location>
</feature>
<comment type="caution">
    <text evidence="3">The sequence shown here is derived from an EMBL/GenBank/DDBJ whole genome shotgun (WGS) entry which is preliminary data.</text>
</comment>
<feature type="transmembrane region" description="Helical" evidence="2">
    <location>
        <begin position="204"/>
        <end position="225"/>
    </location>
</feature>
<keyword evidence="1" id="KW-0813">Transport</keyword>
<organism evidence="3 4">
    <name type="scientific">Algoriphagus jejuensis</name>
    <dbReference type="NCBI Taxonomy" id="419934"/>
    <lineage>
        <taxon>Bacteria</taxon>
        <taxon>Pseudomonadati</taxon>
        <taxon>Bacteroidota</taxon>
        <taxon>Cytophagia</taxon>
        <taxon>Cytophagales</taxon>
        <taxon>Cyclobacteriaceae</taxon>
        <taxon>Algoriphagus</taxon>
    </lineage>
</organism>
<keyword evidence="2" id="KW-0472">Membrane</keyword>
<protein>
    <recommendedName>
        <fullName evidence="5">Permease</fullName>
    </recommendedName>
</protein>
<dbReference type="RefSeq" id="WP_343851780.1">
    <property type="nucleotide sequence ID" value="NZ_BAAAFI010000012.1"/>
</dbReference>
<reference evidence="3 4" key="1">
    <citation type="journal article" date="2019" name="Int. J. Syst. Evol. Microbiol.">
        <title>The Global Catalogue of Microorganisms (GCM) 10K type strain sequencing project: providing services to taxonomists for standard genome sequencing and annotation.</title>
        <authorList>
            <consortium name="The Broad Institute Genomics Platform"/>
            <consortium name="The Broad Institute Genome Sequencing Center for Infectious Disease"/>
            <person name="Wu L."/>
            <person name="Ma J."/>
        </authorList>
    </citation>
    <scope>NUCLEOTIDE SEQUENCE [LARGE SCALE GENOMIC DNA]</scope>
    <source>
        <strain evidence="3 4">JCM 16112</strain>
    </source>
</reference>
<dbReference type="EMBL" id="BAAAFI010000012">
    <property type="protein sequence ID" value="GAA0879409.1"/>
    <property type="molecule type" value="Genomic_DNA"/>
</dbReference>
<dbReference type="Proteomes" id="UP001500469">
    <property type="component" value="Unassembled WGS sequence"/>
</dbReference>